<evidence type="ECO:0000256" key="3">
    <source>
        <dbReference type="ARBA" id="ARBA00022618"/>
    </source>
</evidence>
<dbReference type="PANTHER" id="PTHR11649">
    <property type="entry name" value="MSS1/TRME-RELATED GTP-BINDING PROTEIN"/>
    <property type="match status" value="1"/>
</dbReference>
<keyword evidence="8 10" id="KW-0717">Septation</keyword>
<keyword evidence="6" id="KW-0460">Magnesium</keyword>
<keyword evidence="5 10" id="KW-0547">Nucleotide-binding</keyword>
<protein>
    <recommendedName>
        <fullName evidence="10">Probable GTP-binding protein EngB</fullName>
    </recommendedName>
</protein>
<dbReference type="InterPro" id="IPR006073">
    <property type="entry name" value="GTP-bd"/>
</dbReference>
<evidence type="ECO:0000256" key="10">
    <source>
        <dbReference type="HAMAP-Rule" id="MF_00321"/>
    </source>
</evidence>
<evidence type="ECO:0000256" key="4">
    <source>
        <dbReference type="ARBA" id="ARBA00022723"/>
    </source>
</evidence>
<dbReference type="InterPro" id="IPR027417">
    <property type="entry name" value="P-loop_NTPase"/>
</dbReference>
<reference evidence="13" key="1">
    <citation type="submission" date="2010-04" db="EMBL/GenBank/DDBJ databases">
        <title>Complete sequence of Thiomonas intermedia K12.</title>
        <authorList>
            <consortium name="US DOE Joint Genome Institute"/>
            <person name="Lucas S."/>
            <person name="Copeland A."/>
            <person name="Lapidus A."/>
            <person name="Cheng J.-F."/>
            <person name="Bruce D."/>
            <person name="Goodwin L."/>
            <person name="Pitluck S."/>
            <person name="Davenport K."/>
            <person name="Detter J.C."/>
            <person name="Han C."/>
            <person name="Tapia R."/>
            <person name="Land M."/>
            <person name="Hauser L."/>
            <person name="Kyrpides N."/>
            <person name="Ovchinnikova G."/>
            <person name="Kerfeld C.A."/>
            <person name="Cannon G.C."/>
            <person name="Heinhorst S."/>
            <person name="Woyke T."/>
        </authorList>
    </citation>
    <scope>NUCLEOTIDE SEQUENCE [LARGE SCALE GENOMIC DNA]</scope>
    <source>
        <strain evidence="13">K12</strain>
    </source>
</reference>
<proteinExistence type="inferred from homology"/>
<evidence type="ECO:0000256" key="9">
    <source>
        <dbReference type="ARBA" id="ARBA00023306"/>
    </source>
</evidence>
<dbReference type="HAMAP" id="MF_00321">
    <property type="entry name" value="GTPase_EngB"/>
    <property type="match status" value="1"/>
</dbReference>
<dbReference type="SUPFAM" id="SSF52540">
    <property type="entry name" value="P-loop containing nucleoside triphosphate hydrolases"/>
    <property type="match status" value="1"/>
</dbReference>
<comment type="cofactor">
    <cofactor evidence="1">
        <name>Mg(2+)</name>
        <dbReference type="ChEBI" id="CHEBI:18420"/>
    </cofactor>
</comment>
<accession>D5X6C5</accession>
<sequence length="230" mass="24515">MLHSARFMVTSSSMENLPVTGLPEIAFVGRSNAGKSTAINTLCQQRQLAFASKTPGRTQHINFFAVGPKDSPSGLLVDLPGYGYAAVAKTDKKRWQLFLAQYLAERGPLVGLILLADSRLGLTETDLSLLAFMAPASVPLHVLLTKADKLNRQEGQRAAQAARDQLAQHAQAVGMTAPISLQLFSATKLSGVESASQLIESWLEEAARPVEGSVSDRQSGAASELTDDPA</sequence>
<dbReference type="GO" id="GO:0005829">
    <property type="term" value="C:cytosol"/>
    <property type="evidence" value="ECO:0007669"/>
    <property type="project" value="TreeGrafter"/>
</dbReference>
<keyword evidence="4" id="KW-0479">Metal-binding</keyword>
<dbReference type="Gene3D" id="3.40.50.300">
    <property type="entry name" value="P-loop containing nucleotide triphosphate hydrolases"/>
    <property type="match status" value="1"/>
</dbReference>
<dbReference type="GO" id="GO:0046872">
    <property type="term" value="F:metal ion binding"/>
    <property type="evidence" value="ECO:0007669"/>
    <property type="project" value="UniProtKB-KW"/>
</dbReference>
<dbReference type="Pfam" id="PF01926">
    <property type="entry name" value="MMR_HSR1"/>
    <property type="match status" value="1"/>
</dbReference>
<organism evidence="13">
    <name type="scientific">Thiomonas intermedia (strain K12)</name>
    <name type="common">Thiobacillus intermedius</name>
    <dbReference type="NCBI Taxonomy" id="75379"/>
    <lineage>
        <taxon>Bacteria</taxon>
        <taxon>Pseudomonadati</taxon>
        <taxon>Pseudomonadota</taxon>
        <taxon>Betaproteobacteria</taxon>
        <taxon>Burkholderiales</taxon>
        <taxon>Thiomonas</taxon>
    </lineage>
</organism>
<keyword evidence="7 10" id="KW-0342">GTP-binding</keyword>
<evidence type="ECO:0000256" key="2">
    <source>
        <dbReference type="ARBA" id="ARBA00009638"/>
    </source>
</evidence>
<gene>
    <name evidence="10" type="primary">engB</name>
    <name evidence="13" type="ordered locus">Tint_0652</name>
</gene>
<dbReference type="InterPro" id="IPR030393">
    <property type="entry name" value="G_ENGB_dom"/>
</dbReference>
<evidence type="ECO:0000256" key="7">
    <source>
        <dbReference type="ARBA" id="ARBA00023134"/>
    </source>
</evidence>
<dbReference type="STRING" id="75379.Tint_0652"/>
<evidence type="ECO:0000256" key="11">
    <source>
        <dbReference type="SAM" id="MobiDB-lite"/>
    </source>
</evidence>
<dbReference type="NCBIfam" id="TIGR03598">
    <property type="entry name" value="GTPase_YsxC"/>
    <property type="match status" value="1"/>
</dbReference>
<evidence type="ECO:0000256" key="8">
    <source>
        <dbReference type="ARBA" id="ARBA00023210"/>
    </source>
</evidence>
<dbReference type="EMBL" id="CP002021">
    <property type="protein sequence ID" value="ADG30052.1"/>
    <property type="molecule type" value="Genomic_DNA"/>
</dbReference>
<feature type="region of interest" description="Disordered" evidence="11">
    <location>
        <begin position="208"/>
        <end position="230"/>
    </location>
</feature>
<comment type="similarity">
    <text evidence="2 10">Belongs to the TRAFAC class TrmE-Era-EngA-EngB-Septin-like GTPase superfamily. EngB GTPase family.</text>
</comment>
<evidence type="ECO:0000313" key="13">
    <source>
        <dbReference type="EMBL" id="ADG30052.1"/>
    </source>
</evidence>
<dbReference type="GO" id="GO:0005525">
    <property type="term" value="F:GTP binding"/>
    <property type="evidence" value="ECO:0007669"/>
    <property type="project" value="UniProtKB-UniRule"/>
</dbReference>
<keyword evidence="3 10" id="KW-0132">Cell division</keyword>
<keyword evidence="9 10" id="KW-0131">Cell cycle</keyword>
<dbReference type="BioCyc" id="TINT75379:TINT_RS03265-MONOMER"/>
<dbReference type="CDD" id="cd01876">
    <property type="entry name" value="YihA_EngB"/>
    <property type="match status" value="1"/>
</dbReference>
<feature type="domain" description="EngB-type G" evidence="12">
    <location>
        <begin position="21"/>
        <end position="205"/>
    </location>
</feature>
<dbReference type="PROSITE" id="PS51706">
    <property type="entry name" value="G_ENGB"/>
    <property type="match status" value="1"/>
</dbReference>
<dbReference type="AlphaFoldDB" id="D5X6C5"/>
<evidence type="ECO:0000259" key="12">
    <source>
        <dbReference type="PROSITE" id="PS51706"/>
    </source>
</evidence>
<dbReference type="GO" id="GO:0000917">
    <property type="term" value="P:division septum assembly"/>
    <property type="evidence" value="ECO:0007669"/>
    <property type="project" value="UniProtKB-KW"/>
</dbReference>
<evidence type="ECO:0000256" key="5">
    <source>
        <dbReference type="ARBA" id="ARBA00022741"/>
    </source>
</evidence>
<dbReference type="KEGG" id="tin:Tint_0652"/>
<comment type="function">
    <text evidence="10">Necessary for normal cell division and for the maintenance of normal septation.</text>
</comment>
<dbReference type="HOGENOM" id="CLU_033732_1_0_4"/>
<name>D5X6C5_THIK1</name>
<evidence type="ECO:0000256" key="1">
    <source>
        <dbReference type="ARBA" id="ARBA00001946"/>
    </source>
</evidence>
<dbReference type="eggNOG" id="COG0218">
    <property type="taxonomic scope" value="Bacteria"/>
</dbReference>
<evidence type="ECO:0000256" key="6">
    <source>
        <dbReference type="ARBA" id="ARBA00022842"/>
    </source>
</evidence>
<dbReference type="PANTHER" id="PTHR11649:SF13">
    <property type="entry name" value="ENGB-TYPE G DOMAIN-CONTAINING PROTEIN"/>
    <property type="match status" value="1"/>
</dbReference>
<dbReference type="InterPro" id="IPR019987">
    <property type="entry name" value="GTP-bd_ribosome_bio_YsxC"/>
</dbReference>